<accession>B0D4E1</accession>
<name>B0D4E1_LACBS</name>
<keyword evidence="2" id="KW-1185">Reference proteome</keyword>
<sequence>MLQLSAKRMKNIPLVNLNEPIKELVKNTERLGSFRLTREVFELVFFHNATIISSFFHYPHCLTSHLAGIWLHVYVPVIPSQPGAQAYIPQDKVHPPQVCSVRAWTDEHQTTDNFLRCGNKDEWRLWRENGKHVAVIDTCVVVFCSVAWLLILSENGTHTYYRQCWGLPSPNKLALASDRASLTAEDGRTFASRKANNSVLISPPQNPAGLTGFLRIPAGLALPKFSPELRFEPESSELNAKFGSSSGSVFTCKVSILHLGDG</sequence>
<dbReference type="InParanoid" id="B0D4E1"/>
<dbReference type="RefSeq" id="XP_001878776.1">
    <property type="nucleotide sequence ID" value="XM_001878741.1"/>
</dbReference>
<evidence type="ECO:0000313" key="2">
    <source>
        <dbReference type="Proteomes" id="UP000001194"/>
    </source>
</evidence>
<dbReference type="KEGG" id="lbc:LACBIDRAFT_325276"/>
<dbReference type="AlphaFoldDB" id="B0D4E1"/>
<dbReference type="EMBL" id="DS547097">
    <property type="protein sequence ID" value="EDR10326.1"/>
    <property type="molecule type" value="Genomic_DNA"/>
</dbReference>
<reference evidence="1 2" key="1">
    <citation type="journal article" date="2008" name="Nature">
        <title>The genome of Laccaria bicolor provides insights into mycorrhizal symbiosis.</title>
        <authorList>
            <person name="Martin F."/>
            <person name="Aerts A."/>
            <person name="Ahren D."/>
            <person name="Brun A."/>
            <person name="Danchin E.G.J."/>
            <person name="Duchaussoy F."/>
            <person name="Gibon J."/>
            <person name="Kohler A."/>
            <person name="Lindquist E."/>
            <person name="Pereda V."/>
            <person name="Salamov A."/>
            <person name="Shapiro H.J."/>
            <person name="Wuyts J."/>
            <person name="Blaudez D."/>
            <person name="Buee M."/>
            <person name="Brokstein P."/>
            <person name="Canbaeck B."/>
            <person name="Cohen D."/>
            <person name="Courty P.E."/>
            <person name="Coutinho P.M."/>
            <person name="Delaruelle C."/>
            <person name="Detter J.C."/>
            <person name="Deveau A."/>
            <person name="DiFazio S."/>
            <person name="Duplessis S."/>
            <person name="Fraissinet-Tachet L."/>
            <person name="Lucic E."/>
            <person name="Frey-Klett P."/>
            <person name="Fourrey C."/>
            <person name="Feussner I."/>
            <person name="Gay G."/>
            <person name="Grimwood J."/>
            <person name="Hoegger P.J."/>
            <person name="Jain P."/>
            <person name="Kilaru S."/>
            <person name="Labbe J."/>
            <person name="Lin Y.C."/>
            <person name="Legue V."/>
            <person name="Le Tacon F."/>
            <person name="Marmeisse R."/>
            <person name="Melayah D."/>
            <person name="Montanini B."/>
            <person name="Muratet M."/>
            <person name="Nehls U."/>
            <person name="Niculita-Hirzel H."/>
            <person name="Oudot-Le Secq M.P."/>
            <person name="Peter M."/>
            <person name="Quesneville H."/>
            <person name="Rajashekar B."/>
            <person name="Reich M."/>
            <person name="Rouhier N."/>
            <person name="Schmutz J."/>
            <person name="Yin T."/>
            <person name="Chalot M."/>
            <person name="Henrissat B."/>
            <person name="Kuees U."/>
            <person name="Lucas S."/>
            <person name="Van de Peer Y."/>
            <person name="Podila G.K."/>
            <person name="Polle A."/>
            <person name="Pukkila P.J."/>
            <person name="Richardson P.M."/>
            <person name="Rouze P."/>
            <person name="Sanders I.R."/>
            <person name="Stajich J.E."/>
            <person name="Tunlid A."/>
            <person name="Tuskan G."/>
            <person name="Grigoriev I.V."/>
        </authorList>
    </citation>
    <scope>NUCLEOTIDE SEQUENCE [LARGE SCALE GENOMIC DNA]</scope>
    <source>
        <strain evidence="2">S238N-H82 / ATCC MYA-4686</strain>
    </source>
</reference>
<dbReference type="Proteomes" id="UP000001194">
    <property type="component" value="Unassembled WGS sequence"/>
</dbReference>
<protein>
    <submittedName>
        <fullName evidence="1">Predicted protein</fullName>
    </submittedName>
</protein>
<dbReference type="GeneID" id="6074455"/>
<evidence type="ECO:0000313" key="1">
    <source>
        <dbReference type="EMBL" id="EDR10326.1"/>
    </source>
</evidence>
<gene>
    <name evidence="1" type="ORF">LACBIDRAFT_325276</name>
</gene>
<dbReference type="HOGENOM" id="CLU_1061973_0_0_1"/>
<organism evidence="2">
    <name type="scientific">Laccaria bicolor (strain S238N-H82 / ATCC MYA-4686)</name>
    <name type="common">Bicoloured deceiver</name>
    <name type="synonym">Laccaria laccata var. bicolor</name>
    <dbReference type="NCBI Taxonomy" id="486041"/>
    <lineage>
        <taxon>Eukaryota</taxon>
        <taxon>Fungi</taxon>
        <taxon>Dikarya</taxon>
        <taxon>Basidiomycota</taxon>
        <taxon>Agaricomycotina</taxon>
        <taxon>Agaricomycetes</taxon>
        <taxon>Agaricomycetidae</taxon>
        <taxon>Agaricales</taxon>
        <taxon>Agaricineae</taxon>
        <taxon>Hydnangiaceae</taxon>
        <taxon>Laccaria</taxon>
    </lineage>
</organism>
<proteinExistence type="predicted"/>